<evidence type="ECO:0000259" key="1">
    <source>
        <dbReference type="Pfam" id="PF20557"/>
    </source>
</evidence>
<keyword evidence="3" id="KW-1185">Reference proteome</keyword>
<organism evidence="2 3">
    <name type="scientific">Xanthomonas phage XAJ2</name>
    <dbReference type="NCBI Taxonomy" id="1775249"/>
    <lineage>
        <taxon>Viruses</taxon>
        <taxon>Duplodnaviria</taxon>
        <taxon>Heunggongvirae</taxon>
        <taxon>Uroviricota</taxon>
        <taxon>Caudoviricetes</taxon>
        <taxon>Caudoviricetes incertae sedis</taxon>
        <taxon>Xajduovirus</taxon>
        <taxon>Xajduovirus XAJ2</taxon>
    </lineage>
</organism>
<evidence type="ECO:0000313" key="2">
    <source>
        <dbReference type="EMBL" id="AMW36130.1"/>
    </source>
</evidence>
<dbReference type="InterPro" id="IPR046787">
    <property type="entry name" value="DnaT_2"/>
</dbReference>
<sequence>MLIIEDGTGKADSQSYVTVDEYKVFAQLRGFTVPSSDDEIERILILAVDLTEAEDRYGGRKTKSTQSLKFPRSGLLLDCEKFPSDAIPKQIKLAQMHLAAAAADGVVLQPVISGNAADYVIKEKVDVIETEYADPTKFSGTATFTAVDALLKELFNGGGTAFSFKVRRG</sequence>
<evidence type="ECO:0000313" key="3">
    <source>
        <dbReference type="Proteomes" id="UP000225190"/>
    </source>
</evidence>
<feature type="domain" description="Putative DnaT-like" evidence="1">
    <location>
        <begin position="2"/>
        <end position="169"/>
    </location>
</feature>
<proteinExistence type="predicted"/>
<dbReference type="Pfam" id="PF20557">
    <property type="entry name" value="DnaT_2"/>
    <property type="match status" value="1"/>
</dbReference>
<reference evidence="2 3" key="1">
    <citation type="submission" date="2015-11" db="EMBL/GenBank/DDBJ databases">
        <title>Bacteriophages of Xanthomonas arboricola pv. juglandis: Characterization of two phages.</title>
        <authorList>
            <person name="Domotor D."/>
            <person name="Frank T."/>
            <person name="Rakhely G."/>
            <person name="Doffkay Z."/>
            <person name="Schneider G."/>
            <person name="Kovacs T."/>
        </authorList>
    </citation>
    <scope>NUCLEOTIDE SEQUENCE [LARGE SCALE GENOMIC DNA]</scope>
</reference>
<accession>A0A1I9L2E3</accession>
<protein>
    <submittedName>
        <fullName evidence="2">Virion protein</fullName>
    </submittedName>
</protein>
<dbReference type="Proteomes" id="UP000225190">
    <property type="component" value="Segment"/>
</dbReference>
<dbReference type="EMBL" id="KU197014">
    <property type="protein sequence ID" value="AMW36130.1"/>
    <property type="molecule type" value="Genomic_DNA"/>
</dbReference>
<name>A0A1I9L2E3_9CAUD</name>